<dbReference type="InterPro" id="IPR033942">
    <property type="entry name" value="IMPase"/>
</dbReference>
<name>A0ABN6XPV7_9MICO</name>
<dbReference type="CDD" id="cd01639">
    <property type="entry name" value="IMPase"/>
    <property type="match status" value="1"/>
</dbReference>
<dbReference type="SUPFAM" id="SSF56655">
    <property type="entry name" value="Carbohydrate phosphatase"/>
    <property type="match status" value="1"/>
</dbReference>
<comment type="similarity">
    <text evidence="3 7">Belongs to the inositol monophosphatase superfamily.</text>
</comment>
<gene>
    <name evidence="8" type="primary">suhB</name>
    <name evidence="8" type="ORF">GCM10025866_15240</name>
</gene>
<proteinExistence type="inferred from homology"/>
<dbReference type="PANTHER" id="PTHR20854">
    <property type="entry name" value="INOSITOL MONOPHOSPHATASE"/>
    <property type="match status" value="1"/>
</dbReference>
<dbReference type="InterPro" id="IPR020583">
    <property type="entry name" value="Inositol_monoP_metal-BS"/>
</dbReference>
<dbReference type="EMBL" id="AP027731">
    <property type="protein sequence ID" value="BDZ45615.1"/>
    <property type="molecule type" value="Genomic_DNA"/>
</dbReference>
<sequence>MTLAPHGLDELLLIARDTALAAGALALQRRREGVEVAATKSTPIDIVTQADRDAEQLIRSLLAEARPNDGFLGEESGSGGGTSGLTWVVDPIDGTVNYLYGLPAWSVSVAVVEGDPDPLTWRGLAGCVVNPSTQEVFTASAGGGARLGEDEIRVNQGVALDRALIGTGFAYRLPDREPQIAVASEVLRRSRDLRRIGSAALDLCNVACGRYDAFYEWGLNAWDHAAGGLIAREAGAAVVGRDGAPGGRELLIAAAPGLAEELLQVVVEARPRS</sequence>
<keyword evidence="9" id="KW-1185">Reference proteome</keyword>
<dbReference type="RefSeq" id="WP_286278879.1">
    <property type="nucleotide sequence ID" value="NZ_AP027731.1"/>
</dbReference>
<keyword evidence="5 7" id="KW-0378">Hydrolase</keyword>
<dbReference type="InterPro" id="IPR020550">
    <property type="entry name" value="Inositol_monophosphatase_CS"/>
</dbReference>
<dbReference type="EC" id="3.1.3.25" evidence="7"/>
<dbReference type="PROSITE" id="PS00629">
    <property type="entry name" value="IMP_1"/>
    <property type="match status" value="1"/>
</dbReference>
<evidence type="ECO:0000256" key="2">
    <source>
        <dbReference type="ARBA" id="ARBA00001946"/>
    </source>
</evidence>
<evidence type="ECO:0000256" key="5">
    <source>
        <dbReference type="ARBA" id="ARBA00022801"/>
    </source>
</evidence>
<evidence type="ECO:0000313" key="8">
    <source>
        <dbReference type="EMBL" id="BDZ45615.1"/>
    </source>
</evidence>
<reference evidence="9" key="1">
    <citation type="journal article" date="2019" name="Int. J. Syst. Evol. Microbiol.">
        <title>The Global Catalogue of Microorganisms (GCM) 10K type strain sequencing project: providing services to taxonomists for standard genome sequencing and annotation.</title>
        <authorList>
            <consortium name="The Broad Institute Genomics Platform"/>
            <consortium name="The Broad Institute Genome Sequencing Center for Infectious Disease"/>
            <person name="Wu L."/>
            <person name="Ma J."/>
        </authorList>
    </citation>
    <scope>NUCLEOTIDE SEQUENCE [LARGE SCALE GENOMIC DNA]</scope>
    <source>
        <strain evidence="9">NBRC 108725</strain>
    </source>
</reference>
<evidence type="ECO:0000256" key="4">
    <source>
        <dbReference type="ARBA" id="ARBA00022723"/>
    </source>
</evidence>
<comment type="catalytic activity">
    <reaction evidence="1 7">
        <text>a myo-inositol phosphate + H2O = myo-inositol + phosphate</text>
        <dbReference type="Rhea" id="RHEA:24056"/>
        <dbReference type="ChEBI" id="CHEBI:15377"/>
        <dbReference type="ChEBI" id="CHEBI:17268"/>
        <dbReference type="ChEBI" id="CHEBI:43474"/>
        <dbReference type="ChEBI" id="CHEBI:84139"/>
        <dbReference type="EC" id="3.1.3.25"/>
    </reaction>
</comment>
<dbReference type="InterPro" id="IPR000760">
    <property type="entry name" value="Inositol_monophosphatase-like"/>
</dbReference>
<evidence type="ECO:0000256" key="1">
    <source>
        <dbReference type="ARBA" id="ARBA00001033"/>
    </source>
</evidence>
<evidence type="ECO:0000256" key="7">
    <source>
        <dbReference type="RuleBase" id="RU364068"/>
    </source>
</evidence>
<dbReference type="Gene3D" id="3.40.190.80">
    <property type="match status" value="1"/>
</dbReference>
<dbReference type="PRINTS" id="PR00377">
    <property type="entry name" value="IMPHPHTASES"/>
</dbReference>
<organism evidence="8 9">
    <name type="scientific">Naasia aerilata</name>
    <dbReference type="NCBI Taxonomy" id="1162966"/>
    <lineage>
        <taxon>Bacteria</taxon>
        <taxon>Bacillati</taxon>
        <taxon>Actinomycetota</taxon>
        <taxon>Actinomycetes</taxon>
        <taxon>Micrococcales</taxon>
        <taxon>Microbacteriaceae</taxon>
        <taxon>Naasia</taxon>
    </lineage>
</organism>
<keyword evidence="6 7" id="KW-0460">Magnesium</keyword>
<dbReference type="Proteomes" id="UP001321498">
    <property type="component" value="Chromosome"/>
</dbReference>
<dbReference type="Pfam" id="PF00459">
    <property type="entry name" value="Inositol_P"/>
    <property type="match status" value="1"/>
</dbReference>
<evidence type="ECO:0000256" key="6">
    <source>
        <dbReference type="ARBA" id="ARBA00022842"/>
    </source>
</evidence>
<evidence type="ECO:0000313" key="9">
    <source>
        <dbReference type="Proteomes" id="UP001321498"/>
    </source>
</evidence>
<protein>
    <recommendedName>
        <fullName evidence="7">Inositol-1-monophosphatase</fullName>
        <ecNumber evidence="7">3.1.3.25</ecNumber>
    </recommendedName>
</protein>
<comment type="cofactor">
    <cofactor evidence="2 7">
        <name>Mg(2+)</name>
        <dbReference type="ChEBI" id="CHEBI:18420"/>
    </cofactor>
</comment>
<dbReference type="PANTHER" id="PTHR20854:SF4">
    <property type="entry name" value="INOSITOL-1-MONOPHOSPHATASE-RELATED"/>
    <property type="match status" value="1"/>
</dbReference>
<evidence type="ECO:0000256" key="3">
    <source>
        <dbReference type="ARBA" id="ARBA00009759"/>
    </source>
</evidence>
<dbReference type="Gene3D" id="3.30.540.10">
    <property type="entry name" value="Fructose-1,6-Bisphosphatase, subunit A, domain 1"/>
    <property type="match status" value="1"/>
</dbReference>
<keyword evidence="4 7" id="KW-0479">Metal-binding</keyword>
<dbReference type="PROSITE" id="PS00630">
    <property type="entry name" value="IMP_2"/>
    <property type="match status" value="1"/>
</dbReference>
<accession>A0ABN6XPV7</accession>